<gene>
    <name evidence="1" type="ORF">FHETE_10402</name>
</gene>
<comment type="caution">
    <text evidence="1">The sequence shown here is derived from an EMBL/GenBank/DDBJ whole genome shotgun (WGS) entry which is preliminary data.</text>
</comment>
<dbReference type="EMBL" id="JAAGWQ010000281">
    <property type="protein sequence ID" value="KAF5657483.1"/>
    <property type="molecule type" value="Genomic_DNA"/>
</dbReference>
<evidence type="ECO:0000313" key="2">
    <source>
        <dbReference type="Proteomes" id="UP000567885"/>
    </source>
</evidence>
<accession>A0A8H5WGM4</accession>
<keyword evidence="2" id="KW-1185">Reference proteome</keyword>
<evidence type="ECO:0000313" key="1">
    <source>
        <dbReference type="EMBL" id="KAF5657483.1"/>
    </source>
</evidence>
<organism evidence="1 2">
    <name type="scientific">Fusarium heterosporum</name>
    <dbReference type="NCBI Taxonomy" id="42747"/>
    <lineage>
        <taxon>Eukaryota</taxon>
        <taxon>Fungi</taxon>
        <taxon>Dikarya</taxon>
        <taxon>Ascomycota</taxon>
        <taxon>Pezizomycotina</taxon>
        <taxon>Sordariomycetes</taxon>
        <taxon>Hypocreomycetidae</taxon>
        <taxon>Hypocreales</taxon>
        <taxon>Nectriaceae</taxon>
        <taxon>Fusarium</taxon>
        <taxon>Fusarium heterosporum species complex</taxon>
    </lineage>
</organism>
<protein>
    <submittedName>
        <fullName evidence="1">Uncharacterized protein</fullName>
    </submittedName>
</protein>
<proteinExistence type="predicted"/>
<dbReference type="AlphaFoldDB" id="A0A8H5WGM4"/>
<dbReference type="Proteomes" id="UP000567885">
    <property type="component" value="Unassembled WGS sequence"/>
</dbReference>
<reference evidence="1 2" key="1">
    <citation type="submission" date="2020-05" db="EMBL/GenBank/DDBJ databases">
        <title>Identification and distribution of gene clusters putatively required for synthesis of sphingolipid metabolism inhibitors in phylogenetically diverse species of the filamentous fungus Fusarium.</title>
        <authorList>
            <person name="Kim H.-S."/>
            <person name="Busman M."/>
            <person name="Brown D.W."/>
            <person name="Divon H."/>
            <person name="Uhlig S."/>
            <person name="Proctor R.H."/>
        </authorList>
    </citation>
    <scope>NUCLEOTIDE SEQUENCE [LARGE SCALE GENOMIC DNA]</scope>
    <source>
        <strain evidence="1 2">NRRL 20693</strain>
    </source>
</reference>
<name>A0A8H5WGM4_FUSHE</name>
<sequence length="116" mass="12708">MAISAILLNICIDVRVPAVPFSSTTWFCLFGPDHQNQIAVWSNFDNCVRLDTNFPPPFVTNYTSFAAAAFFSYSLFSTPSQRSSTALYQAGSGENQVIWLILAADDPAEMTEASLS</sequence>